<evidence type="ECO:0000313" key="2">
    <source>
        <dbReference type="Proteomes" id="UP000322887"/>
    </source>
</evidence>
<dbReference type="SUPFAM" id="SSF141130">
    <property type="entry name" value="Acetamidase/Formamidase-like"/>
    <property type="match status" value="1"/>
</dbReference>
<keyword evidence="2" id="KW-1185">Reference proteome</keyword>
<dbReference type="PANTHER" id="PTHR31891">
    <property type="entry name" value="FORMAMIDASE C869.04-RELATED"/>
    <property type="match status" value="1"/>
</dbReference>
<sequence>MQQISLGFLNYEFSRFQEPRISIESGETIRVESEDALSGQIRKAGDLRDKTRVPFSNPLTGPIFINQAEPGDTLAIKIEAIESRDGQCATYTGNPKQLCQWLGTDVLDGAHVCPIRDGYVYWSDQIKIPYQPMLGCIGTTPAYGMPSTMPAGTHGGNMDIREVTEGNTLYLPVFVPGALLYLGDAHAAMGQGELSATGLEMAAQTTLTIELIKQKTIAGPRIESPNELMTVSSGTPMERATADAFAQLILWLEADYGWNRWRAYDLLTHVAEISMGYYEGGGLAVKIAKEYVAHPS</sequence>
<dbReference type="Pfam" id="PF03069">
    <property type="entry name" value="FmdA_AmdA"/>
    <property type="match status" value="2"/>
</dbReference>
<name>A0ABX5YP92_9PLAN</name>
<dbReference type="GeneID" id="98647820"/>
<dbReference type="RefSeq" id="WP_002648033.1">
    <property type="nucleotide sequence ID" value="NZ_CP042910.1"/>
</dbReference>
<reference evidence="1 2" key="1">
    <citation type="submission" date="2019-08" db="EMBL/GenBank/DDBJ databases">
        <title>Deep-cultivation of Planctomycetes and their phenomic and genomic characterization uncovers novel biology.</title>
        <authorList>
            <person name="Wiegand S."/>
            <person name="Jogler M."/>
            <person name="Boedeker C."/>
            <person name="Pinto D."/>
            <person name="Vollmers J."/>
            <person name="Rivas-Marin E."/>
            <person name="Kohn T."/>
            <person name="Peeters S.H."/>
            <person name="Heuer A."/>
            <person name="Rast P."/>
            <person name="Oberbeckmann S."/>
            <person name="Bunk B."/>
            <person name="Jeske O."/>
            <person name="Meyerdierks A."/>
            <person name="Storesund J.E."/>
            <person name="Kallscheuer N."/>
            <person name="Luecker S."/>
            <person name="Lage O.M."/>
            <person name="Pohl T."/>
            <person name="Merkel B.J."/>
            <person name="Hornburger P."/>
            <person name="Mueller R.-W."/>
            <person name="Bruemmer F."/>
            <person name="Labrenz M."/>
            <person name="Spormann A.M."/>
            <person name="Op den Camp H."/>
            <person name="Overmann J."/>
            <person name="Amann R."/>
            <person name="Jetten M.S.M."/>
            <person name="Mascher T."/>
            <person name="Medema M.H."/>
            <person name="Devos D.P."/>
            <person name="Kaster A.-K."/>
            <person name="Ovreas L."/>
            <person name="Rohde M."/>
            <person name="Galperin M.Y."/>
            <person name="Jogler C."/>
        </authorList>
    </citation>
    <scope>NUCLEOTIDE SEQUENCE [LARGE SCALE GENOMIC DNA]</scope>
    <source>
        <strain evidence="1 2">DSM 8797</strain>
    </source>
</reference>
<dbReference type="PANTHER" id="PTHR31891:SF1">
    <property type="entry name" value="FORMAMIDASE C869.04-RELATED"/>
    <property type="match status" value="1"/>
</dbReference>
<protein>
    <submittedName>
        <fullName evidence="1">Formamidase</fullName>
        <ecNumber evidence="1">3.5.1.49</ecNumber>
    </submittedName>
</protein>
<proteinExistence type="predicted"/>
<keyword evidence="1" id="KW-0378">Hydrolase</keyword>
<dbReference type="InterPro" id="IPR004304">
    <property type="entry name" value="FmdA_AmdA"/>
</dbReference>
<accession>A0ABX5YP92</accession>
<dbReference type="Gene3D" id="3.10.28.20">
    <property type="entry name" value="Acetamidase/Formamidase-like domains"/>
    <property type="match status" value="1"/>
</dbReference>
<dbReference type="EMBL" id="CP042910">
    <property type="protein sequence ID" value="QEG17428.1"/>
    <property type="molecule type" value="Genomic_DNA"/>
</dbReference>
<organism evidence="1 2">
    <name type="scientific">Gimesia maris</name>
    <dbReference type="NCBI Taxonomy" id="122"/>
    <lineage>
        <taxon>Bacteria</taxon>
        <taxon>Pseudomonadati</taxon>
        <taxon>Planctomycetota</taxon>
        <taxon>Planctomycetia</taxon>
        <taxon>Planctomycetales</taxon>
        <taxon>Planctomycetaceae</taxon>
        <taxon>Gimesia</taxon>
    </lineage>
</organism>
<evidence type="ECO:0000313" key="1">
    <source>
        <dbReference type="EMBL" id="QEG17428.1"/>
    </source>
</evidence>
<gene>
    <name evidence="1" type="primary">fmdA</name>
    <name evidence="1" type="ORF">GmarT_33080</name>
</gene>
<dbReference type="GO" id="GO:0004328">
    <property type="term" value="F:formamidase activity"/>
    <property type="evidence" value="ECO:0007669"/>
    <property type="project" value="UniProtKB-EC"/>
</dbReference>
<dbReference type="EC" id="3.5.1.49" evidence="1"/>
<dbReference type="Gene3D" id="2.60.120.580">
    <property type="entry name" value="Acetamidase/Formamidase-like domains"/>
    <property type="match status" value="1"/>
</dbReference>
<dbReference type="Proteomes" id="UP000322887">
    <property type="component" value="Chromosome"/>
</dbReference>